<evidence type="ECO:0000313" key="2">
    <source>
        <dbReference type="EMBL" id="GMN90435.1"/>
    </source>
</evidence>
<name>A0ABQ6PHI4_9GAMM</name>
<dbReference type="Gene3D" id="3.40.50.720">
    <property type="entry name" value="NAD(P)-binding Rossmann-like Domain"/>
    <property type="match status" value="1"/>
</dbReference>
<dbReference type="SMART" id="SM00984">
    <property type="entry name" value="UDPG_MGDP_dh_C"/>
    <property type="match status" value="1"/>
</dbReference>
<keyword evidence="3" id="KW-1185">Reference proteome</keyword>
<gene>
    <name evidence="2" type="ORF">fsci_19230</name>
</gene>
<accession>A0ABQ6PHI4</accession>
<organism evidence="2 3">
    <name type="scientific">Francisella sciaenopsi</name>
    <dbReference type="NCBI Taxonomy" id="3055034"/>
    <lineage>
        <taxon>Bacteria</taxon>
        <taxon>Pseudomonadati</taxon>
        <taxon>Pseudomonadota</taxon>
        <taxon>Gammaproteobacteria</taxon>
        <taxon>Thiotrichales</taxon>
        <taxon>Francisellaceae</taxon>
        <taxon>Francisella</taxon>
    </lineage>
</organism>
<dbReference type="EMBL" id="BTHG01000010">
    <property type="protein sequence ID" value="GMN90435.1"/>
    <property type="molecule type" value="Genomic_DNA"/>
</dbReference>
<feature type="domain" description="UDP-glucose/GDP-mannose dehydrogenase C-terminal" evidence="1">
    <location>
        <begin position="1"/>
        <end position="82"/>
    </location>
</feature>
<dbReference type="RefSeq" id="WP_407878119.1">
    <property type="nucleotide sequence ID" value="NZ_BTHG01000010.1"/>
</dbReference>
<dbReference type="InterPro" id="IPR014027">
    <property type="entry name" value="UDP-Glc/GDP-Man_DH_C"/>
</dbReference>
<dbReference type="SUPFAM" id="SSF52413">
    <property type="entry name" value="UDP-glucose/GDP-mannose dehydrogenase C-terminal domain"/>
    <property type="match status" value="1"/>
</dbReference>
<dbReference type="Pfam" id="PF03720">
    <property type="entry name" value="UDPG_MGDP_dh_C"/>
    <property type="match status" value="1"/>
</dbReference>
<dbReference type="InterPro" id="IPR036220">
    <property type="entry name" value="UDP-Glc/GDP-Man_DH_C_sf"/>
</dbReference>
<protein>
    <recommendedName>
        <fullName evidence="1">UDP-glucose/GDP-mannose dehydrogenase C-terminal domain-containing protein</fullName>
    </recommendedName>
</protein>
<proteinExistence type="predicted"/>
<evidence type="ECO:0000259" key="1">
    <source>
        <dbReference type="SMART" id="SM00984"/>
    </source>
</evidence>
<sequence>MKANFDNFRSSAVHSIISKLVANNVKVVICEPIIKVTQIDGLQVISDVTEFKTISDVIVVNRMSNDLINVKNKLYTRDIFGRDS</sequence>
<reference evidence="2 3" key="1">
    <citation type="journal article" date="2024" name="Dis. Aquat. Organ.">
        <title>Francisella sciaenopsi sp. nov. isolated from diseased red drum Sciaenops ocellatus in Florida, USA.</title>
        <authorList>
            <person name="Kawahara M."/>
            <person name="Cody T.T."/>
            <person name="Yanong R.P.E."/>
            <person name="Henderson E."/>
            <person name="Yazdi Z."/>
            <person name="Soto E."/>
        </authorList>
    </citation>
    <scope>NUCLEOTIDE SEQUENCE [LARGE SCALE GENOMIC DNA]</scope>
    <source>
        <strain evidence="2 3">R22-20-7</strain>
    </source>
</reference>
<comment type="caution">
    <text evidence="2">The sequence shown here is derived from an EMBL/GenBank/DDBJ whole genome shotgun (WGS) entry which is preliminary data.</text>
</comment>
<evidence type="ECO:0000313" key="3">
    <source>
        <dbReference type="Proteomes" id="UP001628164"/>
    </source>
</evidence>
<dbReference type="Proteomes" id="UP001628164">
    <property type="component" value="Unassembled WGS sequence"/>
</dbReference>